<dbReference type="InterPro" id="IPR001647">
    <property type="entry name" value="HTH_TetR"/>
</dbReference>
<dbReference type="RefSeq" id="WP_301570619.1">
    <property type="nucleotide sequence ID" value="NZ_JAPWIE010000002.1"/>
</dbReference>
<gene>
    <name evidence="4" type="ORF">O4213_08815</name>
</gene>
<evidence type="ECO:0000256" key="1">
    <source>
        <dbReference type="ARBA" id="ARBA00023125"/>
    </source>
</evidence>
<dbReference type="Gene3D" id="1.10.357.10">
    <property type="entry name" value="Tetracycline Repressor, domain 2"/>
    <property type="match status" value="1"/>
</dbReference>
<evidence type="ECO:0000256" key="2">
    <source>
        <dbReference type="PROSITE-ProRule" id="PRU00335"/>
    </source>
</evidence>
<dbReference type="PANTHER" id="PTHR30055:SF226">
    <property type="entry name" value="HTH-TYPE TRANSCRIPTIONAL REGULATOR PKSA"/>
    <property type="match status" value="1"/>
</dbReference>
<sequence>MTTKWGDRKARRRDILTAGAALLADQGYSALQMRDVAKGAGISPGTIYTYFATKEALFAELYADRLNLLHNVIEPECATADDPVALFVLVATEYLDVYRIYGRELNIWSLLAGTDVTASSAHTEALTSAALKVLAVLHTSLDRMCSAGPEAERVDITSALMLLWATITGLADQFTGVRQHLHTHDWDAAAQFAATTLTRGIGLRP</sequence>
<evidence type="ECO:0000313" key="5">
    <source>
        <dbReference type="Proteomes" id="UP001067235"/>
    </source>
</evidence>
<proteinExistence type="predicted"/>
<comment type="caution">
    <text evidence="4">The sequence shown here is derived from an EMBL/GenBank/DDBJ whole genome shotgun (WGS) entry which is preliminary data.</text>
</comment>
<dbReference type="PRINTS" id="PR00455">
    <property type="entry name" value="HTHTETR"/>
</dbReference>
<evidence type="ECO:0000313" key="4">
    <source>
        <dbReference type="EMBL" id="MCZ4550083.1"/>
    </source>
</evidence>
<feature type="DNA-binding region" description="H-T-H motif" evidence="2">
    <location>
        <begin position="32"/>
        <end position="51"/>
    </location>
</feature>
<keyword evidence="5" id="KW-1185">Reference proteome</keyword>
<dbReference type="InterPro" id="IPR009057">
    <property type="entry name" value="Homeodomain-like_sf"/>
</dbReference>
<reference evidence="4" key="1">
    <citation type="submission" date="2022-12" db="EMBL/GenBank/DDBJ databases">
        <authorList>
            <person name="Krivoruchko A.V."/>
            <person name="Elkin A."/>
        </authorList>
    </citation>
    <scope>NUCLEOTIDE SEQUENCE</scope>
    <source>
        <strain evidence="4">IEGM 1388</strain>
    </source>
</reference>
<dbReference type="PANTHER" id="PTHR30055">
    <property type="entry name" value="HTH-TYPE TRANSCRIPTIONAL REGULATOR RUTR"/>
    <property type="match status" value="1"/>
</dbReference>
<organism evidence="4 5">
    <name type="scientific">Gordonia rubripertincta</name>
    <name type="common">Rhodococcus corallinus</name>
    <dbReference type="NCBI Taxonomy" id="36822"/>
    <lineage>
        <taxon>Bacteria</taxon>
        <taxon>Bacillati</taxon>
        <taxon>Actinomycetota</taxon>
        <taxon>Actinomycetes</taxon>
        <taxon>Mycobacteriales</taxon>
        <taxon>Gordoniaceae</taxon>
        <taxon>Gordonia</taxon>
    </lineage>
</organism>
<dbReference type="EMBL" id="JAPWIE010000002">
    <property type="protein sequence ID" value="MCZ4550083.1"/>
    <property type="molecule type" value="Genomic_DNA"/>
</dbReference>
<keyword evidence="1 2" id="KW-0238">DNA-binding</keyword>
<accession>A0ABT4MSU8</accession>
<dbReference type="Pfam" id="PF00440">
    <property type="entry name" value="TetR_N"/>
    <property type="match status" value="1"/>
</dbReference>
<protein>
    <submittedName>
        <fullName evidence="4">Helix-turn-helix domain containing protein</fullName>
    </submittedName>
</protein>
<name>A0ABT4MSU8_GORRU</name>
<feature type="domain" description="HTH tetR-type" evidence="3">
    <location>
        <begin position="9"/>
        <end position="69"/>
    </location>
</feature>
<dbReference type="PROSITE" id="PS50977">
    <property type="entry name" value="HTH_TETR_2"/>
    <property type="match status" value="1"/>
</dbReference>
<evidence type="ECO:0000259" key="3">
    <source>
        <dbReference type="PROSITE" id="PS50977"/>
    </source>
</evidence>
<dbReference type="InterPro" id="IPR050109">
    <property type="entry name" value="HTH-type_TetR-like_transc_reg"/>
</dbReference>
<dbReference type="SUPFAM" id="SSF46689">
    <property type="entry name" value="Homeodomain-like"/>
    <property type="match status" value="1"/>
</dbReference>
<dbReference type="Proteomes" id="UP001067235">
    <property type="component" value="Unassembled WGS sequence"/>
</dbReference>